<accession>Q2QU72</accession>
<name>Q2QU72_ORYSJ</name>
<sequence length="157" mass="16262">MKHQSAAASMWPHIHQSALRTSAAVAKLSGVPEGANTPLSDTPPPLVLYVTRLGRQQTLRESATAADSAASASARNAGTAASRASSAARDSEVEASAAARASSSDAEIHGIFLWCPGRGRGRHSHSRSQNTTPSKLCDVDRAATGPVRIRVEVARAG</sequence>
<protein>
    <submittedName>
        <fullName evidence="2">Uncharacterized protein</fullName>
    </submittedName>
</protein>
<reference evidence="2" key="3">
    <citation type="submission" date="2006-01" db="EMBL/GenBank/DDBJ databases">
        <authorList>
            <person name="Buell R."/>
        </authorList>
    </citation>
    <scope>NUCLEOTIDE SEQUENCE</scope>
</reference>
<evidence type="ECO:0000313" key="2">
    <source>
        <dbReference type="EMBL" id="ABA97392.1"/>
    </source>
</evidence>
<feature type="compositionally biased region" description="Low complexity" evidence="1">
    <location>
        <begin position="60"/>
        <end position="104"/>
    </location>
</feature>
<dbReference type="EMBL" id="DP000011">
    <property type="protein sequence ID" value="ABA97392.1"/>
    <property type="molecule type" value="Genomic_DNA"/>
</dbReference>
<gene>
    <name evidence="2" type="ordered locus">LOC_Os12g17250</name>
</gene>
<evidence type="ECO:0000256" key="1">
    <source>
        <dbReference type="SAM" id="MobiDB-lite"/>
    </source>
</evidence>
<dbReference type="AlphaFoldDB" id="Q2QU72"/>
<reference evidence="2" key="1">
    <citation type="journal article" date="2005" name="BMC Biol.">
        <title>The sequence of rice chromosomes 11 and 12, rich in disease resistance genes and recent gene duplications.</title>
        <authorList>
            <consortium name="The rice chromosomes 11 and 12 sequencing consortia"/>
        </authorList>
    </citation>
    <scope>NUCLEOTIDE SEQUENCE [LARGE SCALE GENOMIC DNA]</scope>
</reference>
<proteinExistence type="predicted"/>
<organism evidence="2">
    <name type="scientific">Oryza sativa subsp. japonica</name>
    <name type="common">Rice</name>
    <dbReference type="NCBI Taxonomy" id="39947"/>
    <lineage>
        <taxon>Eukaryota</taxon>
        <taxon>Viridiplantae</taxon>
        <taxon>Streptophyta</taxon>
        <taxon>Embryophyta</taxon>
        <taxon>Tracheophyta</taxon>
        <taxon>Spermatophyta</taxon>
        <taxon>Magnoliopsida</taxon>
        <taxon>Liliopsida</taxon>
        <taxon>Poales</taxon>
        <taxon>Poaceae</taxon>
        <taxon>BOP clade</taxon>
        <taxon>Oryzoideae</taxon>
        <taxon>Oryzeae</taxon>
        <taxon>Oryzinae</taxon>
        <taxon>Oryza</taxon>
        <taxon>Oryza sativa</taxon>
    </lineage>
</organism>
<reference evidence="2" key="2">
    <citation type="submission" date="2005-04" db="EMBL/GenBank/DDBJ databases">
        <authorList>
            <person name="Buell C.R."/>
            <person name="Wing R.A."/>
            <person name="McCombie W.A."/>
            <person name="Ouyang S."/>
        </authorList>
    </citation>
    <scope>NUCLEOTIDE SEQUENCE</scope>
</reference>
<feature type="region of interest" description="Disordered" evidence="1">
    <location>
        <begin position="58"/>
        <end position="104"/>
    </location>
</feature>